<dbReference type="PANTHER" id="PTHR47566">
    <property type="match status" value="1"/>
</dbReference>
<dbReference type="Gene3D" id="3.80.10.10">
    <property type="entry name" value="Ribonuclease Inhibitor"/>
    <property type="match status" value="2"/>
</dbReference>
<dbReference type="SUPFAM" id="SSF52058">
    <property type="entry name" value="L domain-like"/>
    <property type="match status" value="1"/>
</dbReference>
<proteinExistence type="predicted"/>
<evidence type="ECO:0000256" key="2">
    <source>
        <dbReference type="ARBA" id="ARBA00022737"/>
    </source>
</evidence>
<keyword evidence="2" id="KW-0677">Repeat</keyword>
<reference evidence="3" key="1">
    <citation type="submission" date="2020-08" db="EMBL/GenBank/DDBJ databases">
        <title>Bridging the membrane lipid divide: bacteria of the FCB group superphylum have the potential to synthesize archaeal ether lipids.</title>
        <authorList>
            <person name="Villanueva L."/>
            <person name="von Meijenfeldt F.A.B."/>
            <person name="Westbye A.B."/>
            <person name="Yadav S."/>
            <person name="Hopmans E.C."/>
            <person name="Dutilh B.E."/>
            <person name="Sinninghe Damste J.S."/>
        </authorList>
    </citation>
    <scope>NUCLEOTIDE SEQUENCE</scope>
    <source>
        <strain evidence="3">NIOZ-UU157</strain>
    </source>
</reference>
<organism evidence="3">
    <name type="scientific">Virus NIOZ-UU157</name>
    <dbReference type="NCBI Taxonomy" id="2763269"/>
    <lineage>
        <taxon>Viruses</taxon>
    </lineage>
</organism>
<evidence type="ECO:0000313" key="3">
    <source>
        <dbReference type="EMBL" id="QPI16134.1"/>
    </source>
</evidence>
<dbReference type="InterPro" id="IPR032675">
    <property type="entry name" value="LRR_dom_sf"/>
</dbReference>
<dbReference type="GO" id="GO:0035591">
    <property type="term" value="F:signaling adaptor activity"/>
    <property type="evidence" value="ECO:0007669"/>
    <property type="project" value="TreeGrafter"/>
</dbReference>
<gene>
    <name evidence="3" type="ORF">NIOZUU157_00014</name>
</gene>
<name>A0A7S9XFD8_9VIRU</name>
<accession>A0A7S9XFD8</accession>
<dbReference type="PANTHER" id="PTHR47566:SF1">
    <property type="entry name" value="PROTEIN NUD1"/>
    <property type="match status" value="1"/>
</dbReference>
<dbReference type="InterPro" id="IPR052574">
    <property type="entry name" value="CDIRP"/>
</dbReference>
<dbReference type="EMBL" id="MW030533">
    <property type="protein sequence ID" value="QPI16134.1"/>
    <property type="molecule type" value="Genomic_DNA"/>
</dbReference>
<keyword evidence="1" id="KW-0433">Leucine-rich repeat</keyword>
<sequence length="489" mass="53828">MWCSNNQLSSLNLSQNNSLGDLNCAFNQLTYLDVANGNNTNMSNFYVNNNPNLFCVDVDDVAWSTNNWTNIGAQTYFSTNCQAPPTTYVPDDNFENYLEANGMGDGIALNDSVYTSAIDTVTIFWMTASLISDLTGIEDFIALTELHCGLNPLTNLDLSQNNALTYLNCGSNQLTSLDVSGATNLTTLACHFNQLTNLDLSQNTALTYLNCGSNPLTSLDVSSNTYLTILNCSSIQLTSLDVSANIALNQLDCSSNQLTSLDVSTNTSLTFLNCGSNQLTTLDVRNGNNQNIIVFSCASNQNLSCIDVDDVQWSNSNWTNIDAQHYFSNDCSSVPYECTDSIEVTDVIIDNANLTMNIAIYNGYNYFLNYPYVCFSIDANGDTIQTGNMNLFGAINFDTTWYNYSFSSAILPAYPITMYFVYSDGSLVTDTCILIYNSTLSAITDINLMGDRKLISIVDVLGRENKGTKNESLFYIYDDGTVEKRIVIE</sequence>
<protein>
    <submittedName>
        <fullName evidence="3">Uncharacterized protein</fullName>
    </submittedName>
</protein>
<evidence type="ECO:0000256" key="1">
    <source>
        <dbReference type="ARBA" id="ARBA00022614"/>
    </source>
</evidence>